<protein>
    <submittedName>
        <fullName evidence="1">Uncharacterized protein</fullName>
    </submittedName>
</protein>
<accession>A0A978V229</accession>
<sequence>MVEALCERVSHLKELLGASSLEEPSMSLSEWLENAMQILKHGIDKVGKVGVKTLLIAISVADGLLDFKYLAPSSSFGDKKKGGDGKKIKERQKENRPYRAYYYPNKEKIKAVIAENSYVNDSNSTPSRVIPFQLLNVLTIKKANVKKGVETYVTKLVKIKPNQYVEVLDAIASILEEFVDVMAPKLPIIFPPRSAFDHKIELELSARPPSFDHKM</sequence>
<organism evidence="1 2">
    <name type="scientific">Ziziphus jujuba var. spinosa</name>
    <dbReference type="NCBI Taxonomy" id="714518"/>
    <lineage>
        <taxon>Eukaryota</taxon>
        <taxon>Viridiplantae</taxon>
        <taxon>Streptophyta</taxon>
        <taxon>Embryophyta</taxon>
        <taxon>Tracheophyta</taxon>
        <taxon>Spermatophyta</taxon>
        <taxon>Magnoliopsida</taxon>
        <taxon>eudicotyledons</taxon>
        <taxon>Gunneridae</taxon>
        <taxon>Pentapetalae</taxon>
        <taxon>rosids</taxon>
        <taxon>fabids</taxon>
        <taxon>Rosales</taxon>
        <taxon>Rhamnaceae</taxon>
        <taxon>Paliureae</taxon>
        <taxon>Ziziphus</taxon>
    </lineage>
</organism>
<evidence type="ECO:0000313" key="1">
    <source>
        <dbReference type="EMBL" id="KAH7521412.1"/>
    </source>
</evidence>
<evidence type="ECO:0000313" key="2">
    <source>
        <dbReference type="Proteomes" id="UP000813462"/>
    </source>
</evidence>
<dbReference type="AlphaFoldDB" id="A0A978V229"/>
<comment type="caution">
    <text evidence="1">The sequence shown here is derived from an EMBL/GenBank/DDBJ whole genome shotgun (WGS) entry which is preliminary data.</text>
</comment>
<dbReference type="Proteomes" id="UP000813462">
    <property type="component" value="Unassembled WGS sequence"/>
</dbReference>
<gene>
    <name evidence="1" type="ORF">FEM48_Zijuj07G0030200</name>
</gene>
<proteinExistence type="predicted"/>
<dbReference type="EMBL" id="JAEACU010000007">
    <property type="protein sequence ID" value="KAH7521412.1"/>
    <property type="molecule type" value="Genomic_DNA"/>
</dbReference>
<name>A0A978V229_ZIZJJ</name>
<reference evidence="1" key="1">
    <citation type="journal article" date="2021" name="Front. Plant Sci.">
        <title>Chromosome-Scale Genome Assembly for Chinese Sour Jujube and Insights Into Its Genome Evolution and Domestication Signature.</title>
        <authorList>
            <person name="Shen L.-Y."/>
            <person name="Luo H."/>
            <person name="Wang X.-L."/>
            <person name="Wang X.-M."/>
            <person name="Qiu X.-J."/>
            <person name="Liu H."/>
            <person name="Zhou S.-S."/>
            <person name="Jia K.-H."/>
            <person name="Nie S."/>
            <person name="Bao Y.-T."/>
            <person name="Zhang R.-G."/>
            <person name="Yun Q.-Z."/>
            <person name="Chai Y.-H."/>
            <person name="Lu J.-Y."/>
            <person name="Li Y."/>
            <person name="Zhao S.-W."/>
            <person name="Mao J.-F."/>
            <person name="Jia S.-G."/>
            <person name="Mao Y.-M."/>
        </authorList>
    </citation>
    <scope>NUCLEOTIDE SEQUENCE</scope>
    <source>
        <strain evidence="1">AT0</strain>
        <tissue evidence="1">Leaf</tissue>
    </source>
</reference>